<name>A0A5J5AGI5_9ASTE</name>
<feature type="coiled-coil region" evidence="10">
    <location>
        <begin position="1"/>
        <end position="49"/>
    </location>
</feature>
<evidence type="ECO:0000256" key="4">
    <source>
        <dbReference type="ARBA" id="ARBA00022692"/>
    </source>
</evidence>
<evidence type="ECO:0000256" key="10">
    <source>
        <dbReference type="SAM" id="Coils"/>
    </source>
</evidence>
<keyword evidence="8" id="KW-0472">Membrane</keyword>
<evidence type="ECO:0000256" key="6">
    <source>
        <dbReference type="ARBA" id="ARBA00022989"/>
    </source>
</evidence>
<dbReference type="InterPro" id="IPR055282">
    <property type="entry name" value="PPI1-4"/>
</dbReference>
<comment type="subcellular location">
    <subcellularLocation>
        <location evidence="1">Cell membrane</location>
        <topology evidence="1">Single-pass membrane protein</topology>
    </subcellularLocation>
    <subcellularLocation>
        <location evidence="2">Endoplasmic reticulum membrane</location>
        <topology evidence="2">Single-pass membrane protein</topology>
    </subcellularLocation>
</comment>
<dbReference type="EMBL" id="CM018045">
    <property type="protein sequence ID" value="KAA8528856.1"/>
    <property type="molecule type" value="Genomic_DNA"/>
</dbReference>
<organism evidence="11 12">
    <name type="scientific">Nyssa sinensis</name>
    <dbReference type="NCBI Taxonomy" id="561372"/>
    <lineage>
        <taxon>Eukaryota</taxon>
        <taxon>Viridiplantae</taxon>
        <taxon>Streptophyta</taxon>
        <taxon>Embryophyta</taxon>
        <taxon>Tracheophyta</taxon>
        <taxon>Spermatophyta</taxon>
        <taxon>Magnoliopsida</taxon>
        <taxon>eudicotyledons</taxon>
        <taxon>Gunneridae</taxon>
        <taxon>Pentapetalae</taxon>
        <taxon>asterids</taxon>
        <taxon>Cornales</taxon>
        <taxon>Nyssaceae</taxon>
        <taxon>Nyssa</taxon>
    </lineage>
</organism>
<evidence type="ECO:0000256" key="9">
    <source>
        <dbReference type="ARBA" id="ARBA00038080"/>
    </source>
</evidence>
<keyword evidence="4" id="KW-0812">Transmembrane</keyword>
<dbReference type="PANTHER" id="PTHR32219">
    <property type="entry name" value="RNA-BINDING PROTEIN YLMH-RELATED"/>
    <property type="match status" value="1"/>
</dbReference>
<keyword evidence="6" id="KW-1133">Transmembrane helix</keyword>
<evidence type="ECO:0000256" key="3">
    <source>
        <dbReference type="ARBA" id="ARBA00022475"/>
    </source>
</evidence>
<dbReference type="Proteomes" id="UP000325577">
    <property type="component" value="Linkage Group LG21"/>
</dbReference>
<evidence type="ECO:0000256" key="1">
    <source>
        <dbReference type="ARBA" id="ARBA00004162"/>
    </source>
</evidence>
<keyword evidence="3" id="KW-1003">Cell membrane</keyword>
<evidence type="ECO:0000256" key="5">
    <source>
        <dbReference type="ARBA" id="ARBA00022824"/>
    </source>
</evidence>
<dbReference type="PANTHER" id="PTHR32219:SF3">
    <property type="entry name" value="CALPONIN-LIKE DOMAIN PROTEIN"/>
    <property type="match status" value="1"/>
</dbReference>
<comment type="similarity">
    <text evidence="9">Belongs to the plant Proton pump-interactor protein family.</text>
</comment>
<sequence>MQILKKELNCFRDKVSKAEVTAELVEKKNKDENEKLKELQAQFRVANDTCQEAFTHLQSLRRQLYGKIAS</sequence>
<gene>
    <name evidence="11" type="ORF">F0562_036211</name>
</gene>
<evidence type="ECO:0000256" key="8">
    <source>
        <dbReference type="ARBA" id="ARBA00023136"/>
    </source>
</evidence>
<dbReference type="AlphaFoldDB" id="A0A5J5AGI5"/>
<keyword evidence="12" id="KW-1185">Reference proteome</keyword>
<evidence type="ECO:0000313" key="12">
    <source>
        <dbReference type="Proteomes" id="UP000325577"/>
    </source>
</evidence>
<evidence type="ECO:0000256" key="7">
    <source>
        <dbReference type="ARBA" id="ARBA00023054"/>
    </source>
</evidence>
<dbReference type="GO" id="GO:0005886">
    <property type="term" value="C:plasma membrane"/>
    <property type="evidence" value="ECO:0007669"/>
    <property type="project" value="UniProtKB-SubCell"/>
</dbReference>
<protein>
    <submittedName>
        <fullName evidence="11">Uncharacterized protein</fullName>
    </submittedName>
</protein>
<accession>A0A5J5AGI5</accession>
<keyword evidence="5" id="KW-0256">Endoplasmic reticulum</keyword>
<dbReference type="OrthoDB" id="1703439at2759"/>
<keyword evidence="7 10" id="KW-0175">Coiled coil</keyword>
<reference evidence="11 12" key="1">
    <citation type="submission" date="2019-09" db="EMBL/GenBank/DDBJ databases">
        <title>A chromosome-level genome assembly of the Chinese tupelo Nyssa sinensis.</title>
        <authorList>
            <person name="Yang X."/>
            <person name="Kang M."/>
            <person name="Yang Y."/>
            <person name="Xiong H."/>
            <person name="Wang M."/>
            <person name="Zhang Z."/>
            <person name="Wang Z."/>
            <person name="Wu H."/>
            <person name="Ma T."/>
            <person name="Liu J."/>
            <person name="Xi Z."/>
        </authorList>
    </citation>
    <scope>NUCLEOTIDE SEQUENCE [LARGE SCALE GENOMIC DNA]</scope>
    <source>
        <strain evidence="11">J267</strain>
        <tissue evidence="11">Leaf</tissue>
    </source>
</reference>
<evidence type="ECO:0000313" key="11">
    <source>
        <dbReference type="EMBL" id="KAA8528856.1"/>
    </source>
</evidence>
<dbReference type="GO" id="GO:0005789">
    <property type="term" value="C:endoplasmic reticulum membrane"/>
    <property type="evidence" value="ECO:0007669"/>
    <property type="project" value="UniProtKB-SubCell"/>
</dbReference>
<proteinExistence type="inferred from homology"/>
<evidence type="ECO:0000256" key="2">
    <source>
        <dbReference type="ARBA" id="ARBA00004389"/>
    </source>
</evidence>